<dbReference type="EMBL" id="JAHMHR010000117">
    <property type="protein sequence ID" value="KAK1656829.1"/>
    <property type="molecule type" value="Genomic_DNA"/>
</dbReference>
<dbReference type="RefSeq" id="XP_060421593.1">
    <property type="nucleotide sequence ID" value="XM_060573231.1"/>
</dbReference>
<proteinExistence type="predicted"/>
<dbReference type="GeneID" id="85457757"/>
<keyword evidence="2" id="KW-1185">Reference proteome</keyword>
<protein>
    <submittedName>
        <fullName evidence="1">Uncharacterized protein</fullName>
    </submittedName>
</protein>
<accession>A0AAJ0A5D4</accession>
<dbReference type="AlphaFoldDB" id="A0AAJ0A5D4"/>
<sequence length="153" mass="16570">MSRDGIMAVLSAEKVSSKLSNLRKLFVSNCLVLVPMPAGRNGYRENPGSSSILQVPTPPHGFDADSFSLSLVSSMRNPSFGGVVRFQPLLSQRKGVLGHGAMGGYVLHKKSKRTWVAEKTDFERWVFSLQFSTEIATKKGKAAQVAHGYGGIS</sequence>
<reference evidence="1" key="1">
    <citation type="submission" date="2021-06" db="EMBL/GenBank/DDBJ databases">
        <title>Comparative genomics, transcriptomics and evolutionary studies reveal genomic signatures of adaptation to plant cell wall in hemibiotrophic fungi.</title>
        <authorList>
            <consortium name="DOE Joint Genome Institute"/>
            <person name="Baroncelli R."/>
            <person name="Diaz J.F."/>
            <person name="Benocci T."/>
            <person name="Peng M."/>
            <person name="Battaglia E."/>
            <person name="Haridas S."/>
            <person name="Andreopoulos W."/>
            <person name="Labutti K."/>
            <person name="Pangilinan J."/>
            <person name="Floch G.L."/>
            <person name="Makela M.R."/>
            <person name="Henrissat B."/>
            <person name="Grigoriev I.V."/>
            <person name="Crouch J.A."/>
            <person name="De Vries R.P."/>
            <person name="Sukno S.A."/>
            <person name="Thon M.R."/>
        </authorList>
    </citation>
    <scope>NUCLEOTIDE SEQUENCE</scope>
    <source>
        <strain evidence="1">CBS 193.32</strain>
    </source>
</reference>
<evidence type="ECO:0000313" key="1">
    <source>
        <dbReference type="EMBL" id="KAK1656829.1"/>
    </source>
</evidence>
<name>A0AAJ0A5D4_9PEZI</name>
<dbReference type="Proteomes" id="UP001224890">
    <property type="component" value="Unassembled WGS sequence"/>
</dbReference>
<evidence type="ECO:0000313" key="2">
    <source>
        <dbReference type="Proteomes" id="UP001224890"/>
    </source>
</evidence>
<comment type="caution">
    <text evidence="1">The sequence shown here is derived from an EMBL/GenBank/DDBJ whole genome shotgun (WGS) entry which is preliminary data.</text>
</comment>
<organism evidence="1 2">
    <name type="scientific">Colletotrichum godetiae</name>
    <dbReference type="NCBI Taxonomy" id="1209918"/>
    <lineage>
        <taxon>Eukaryota</taxon>
        <taxon>Fungi</taxon>
        <taxon>Dikarya</taxon>
        <taxon>Ascomycota</taxon>
        <taxon>Pezizomycotina</taxon>
        <taxon>Sordariomycetes</taxon>
        <taxon>Hypocreomycetidae</taxon>
        <taxon>Glomerellales</taxon>
        <taxon>Glomerellaceae</taxon>
        <taxon>Colletotrichum</taxon>
        <taxon>Colletotrichum acutatum species complex</taxon>
    </lineage>
</organism>
<gene>
    <name evidence="1" type="ORF">BDP55DRAFT_639285</name>
</gene>